<evidence type="ECO:0000259" key="12">
    <source>
        <dbReference type="SMART" id="SM01311"/>
    </source>
</evidence>
<dbReference type="GO" id="GO:0003899">
    <property type="term" value="F:DNA-directed RNA polymerase activity"/>
    <property type="evidence" value="ECO:0007669"/>
    <property type="project" value="UniProtKB-EC"/>
</dbReference>
<dbReference type="InterPro" id="IPR046950">
    <property type="entry name" value="DNA-dir_Rpol_C_phage-type"/>
</dbReference>
<dbReference type="FunFam" id="1.10.287.280:FF:000001">
    <property type="entry name" value="DNA-directed RNA polymerase"/>
    <property type="match status" value="1"/>
</dbReference>
<dbReference type="Proteomes" id="UP001295794">
    <property type="component" value="Unassembled WGS sequence"/>
</dbReference>
<keyword evidence="6" id="KW-0809">Transit peptide</keyword>
<sequence>MTRCHQSGGSFLDFSFLSMFVARACRRTLRRRGGRTTTPSRTEPRGYAASALAVRRNGLETFLQRPSQYAILPPPLPPSFTSAENDYWYSDSTTQELIAVMDACLYNTYDVPRAKGIFDRLQAQGNPAVQIHMINTMLEAYTKMAVAHKDEADYWVESAWDLFESAAEPTATTFAAIALIRHRFPDHAQRTFSSILTGIIQADIPISDLVTDRVLVDDEEAVDIIRELSKAAIDLNLPHIVAELGEAESLGLDEEEESVPAVRPVVKQSDKTVPFNLETLRKHLSRAASARRALPADVNARQKLLEDTVYDAAKERLAKQNEMFNKLGIQDTTLMQRDLQRWMWQWHLLLKDRLAVEIKEIAMNEAGRRLGHKGKPILSPYLSLVNAERLSMLTIIEVMRLQGTGGVSEGMKTTRALISVGRAVEQEYKAHMCKANHIDLPATDVSRDYFSKMGYRSLQERRVTAAKMMTDNEGWTAAWTQAVRSQVGAILVECLMDVAQITRTKMNKMTNEPISEEQPAFYQSYEYMRGQKLGVIRLNPAVAERISKEPMILHPRHLPMLVKPRPWVDYNQGGYLYSKSNAMRFKDSIEQRSYLKHASEMGHMELVYAGLDVLGSTPWQINKRVFDVVLEVWNSGKRLGKMPPEVYDVPEPEAPENIDTDLAQRNVHGIRMKAYNQAKAANHSDRCSVNYKIEISRSFLHETFYLPHNIDFRGRAYPIPPHLNHIGDDLSRGLLKFADKKPLGERGFRWLKIHLSNLYGFDKANFDDRALFTEQHMDDIYDSALNPLTGRAWWRKADDPWQCLAACFELYSAIESGDPFTYESNLPVHQDGTCNGLQHYAALGGDAQGAQQVNLARGDKPSDVYSHVGGMVEKMLAEDAAKGEHYALLLQGKIARKVVKQTVMTTVYGVTFVGARDQIEKQLRDRKDIPEEECWGASAYLAKKVLSAIGDLFTGAQDIQNWLNLSARLISKSIPGDRIPEALREYKESKVRKNAVKKTLPDHKLRKEQMTSVVWTTPLGLPVCQPYRKAMKKQVMTSMQSVYITDPLAPAEVNTMKQASAFPPNFIHSLDATHMMLTAIECQVQGLTFASVHDSYWTHASDIDTMSSVIRDTFIALHSSDVLQKLRDEFMKRYAGFQIPLLHLRTPGLLKTLRAAGSRIHASPEQAETLGSLGDLVEISDEVESTVEVKKVYEDLDELLEGLDLSGVDLESEDPPESVLAIGDDAEPSLEAEEEETPSPRGRPSKKAPRKVLTEEEKKARRAELKRREIVQLMGKFVNLTDLLPPLPKKGSFEVKLIKDSPYFFS</sequence>
<dbReference type="Gene3D" id="1.10.150.20">
    <property type="entry name" value="5' to 3' exonuclease, C-terminal subdomain"/>
    <property type="match status" value="1"/>
</dbReference>
<feature type="compositionally biased region" description="Acidic residues" evidence="11">
    <location>
        <begin position="1224"/>
        <end position="1237"/>
    </location>
</feature>
<evidence type="ECO:0000256" key="10">
    <source>
        <dbReference type="RuleBase" id="RU003805"/>
    </source>
</evidence>
<evidence type="ECO:0000256" key="11">
    <source>
        <dbReference type="SAM" id="MobiDB-lite"/>
    </source>
</evidence>
<comment type="similarity">
    <text evidence="2 10">Belongs to the phage and mitochondrial RNA polymerase family.</text>
</comment>
<dbReference type="Gene3D" id="1.10.1320.10">
    <property type="entry name" value="DNA-directed RNA polymerase, N-terminal domain"/>
    <property type="match status" value="1"/>
</dbReference>
<keyword evidence="4 10" id="KW-0808">Transferase</keyword>
<dbReference type="GO" id="GO:0006390">
    <property type="term" value="P:mitochondrial transcription"/>
    <property type="evidence" value="ECO:0007669"/>
    <property type="project" value="TreeGrafter"/>
</dbReference>
<comment type="caution">
    <text evidence="13">The sequence shown here is derived from an EMBL/GenBank/DDBJ whole genome shotgun (WGS) entry which is preliminary data.</text>
</comment>
<dbReference type="InterPro" id="IPR024075">
    <property type="entry name" value="DNA-dir_RNA_pol_helix_hairp_sf"/>
</dbReference>
<keyword evidence="8 10" id="KW-0804">Transcription</keyword>
<evidence type="ECO:0000256" key="4">
    <source>
        <dbReference type="ARBA" id="ARBA00022679"/>
    </source>
</evidence>
<dbReference type="GO" id="GO:0034245">
    <property type="term" value="C:mitochondrial DNA-directed RNA polymerase complex"/>
    <property type="evidence" value="ECO:0007669"/>
    <property type="project" value="TreeGrafter"/>
</dbReference>
<evidence type="ECO:0000256" key="6">
    <source>
        <dbReference type="ARBA" id="ARBA00022946"/>
    </source>
</evidence>
<keyword evidence="7" id="KW-0496">Mitochondrion</keyword>
<dbReference type="Pfam" id="PF00940">
    <property type="entry name" value="RNA_pol"/>
    <property type="match status" value="1"/>
</dbReference>
<dbReference type="PANTHER" id="PTHR10102:SF0">
    <property type="entry name" value="DNA-DIRECTED RNA POLYMERASE, MITOCHONDRIAL"/>
    <property type="match status" value="1"/>
</dbReference>
<evidence type="ECO:0000256" key="7">
    <source>
        <dbReference type="ARBA" id="ARBA00023128"/>
    </source>
</evidence>
<evidence type="ECO:0000256" key="5">
    <source>
        <dbReference type="ARBA" id="ARBA00022695"/>
    </source>
</evidence>
<dbReference type="GO" id="GO:0001018">
    <property type="term" value="F:mitochondrial promoter sequence-specific DNA binding"/>
    <property type="evidence" value="ECO:0007669"/>
    <property type="project" value="TreeGrafter"/>
</dbReference>
<evidence type="ECO:0000256" key="2">
    <source>
        <dbReference type="ARBA" id="ARBA00009493"/>
    </source>
</evidence>
<dbReference type="FunFam" id="1.10.150.20:FF:000041">
    <property type="entry name" value="DNA-directed RNA polymerase"/>
    <property type="match status" value="1"/>
</dbReference>
<dbReference type="PROSITE" id="PS00900">
    <property type="entry name" value="RNA_POL_PHAGE_1"/>
    <property type="match status" value="1"/>
</dbReference>
<organism evidence="13 14">
    <name type="scientific">Mycena citricolor</name>
    <dbReference type="NCBI Taxonomy" id="2018698"/>
    <lineage>
        <taxon>Eukaryota</taxon>
        <taxon>Fungi</taxon>
        <taxon>Dikarya</taxon>
        <taxon>Basidiomycota</taxon>
        <taxon>Agaricomycotina</taxon>
        <taxon>Agaricomycetes</taxon>
        <taxon>Agaricomycetidae</taxon>
        <taxon>Agaricales</taxon>
        <taxon>Marasmiineae</taxon>
        <taxon>Mycenaceae</taxon>
        <taxon>Mycena</taxon>
    </lineage>
</organism>
<dbReference type="PROSITE" id="PS00489">
    <property type="entry name" value="RNA_POL_PHAGE_2"/>
    <property type="match status" value="1"/>
</dbReference>
<dbReference type="Gene3D" id="1.10.287.260">
    <property type="match status" value="1"/>
</dbReference>
<dbReference type="Gene3D" id="1.10.287.280">
    <property type="match status" value="1"/>
</dbReference>
<comment type="function">
    <text evidence="10">DNA-dependent RNA polymerase catalyzes the transcription of DNA into RNA using the four ribonucleoside triphosphates as substrates.</text>
</comment>
<dbReference type="InterPro" id="IPR037159">
    <property type="entry name" value="RNA_POL_N_sf"/>
</dbReference>
<evidence type="ECO:0000256" key="3">
    <source>
        <dbReference type="ARBA" id="ARBA00022478"/>
    </source>
</evidence>
<evidence type="ECO:0000313" key="13">
    <source>
        <dbReference type="EMBL" id="CAK5271424.1"/>
    </source>
</evidence>
<dbReference type="EMBL" id="CAVNYO010000171">
    <property type="protein sequence ID" value="CAK5271424.1"/>
    <property type="molecule type" value="Genomic_DNA"/>
</dbReference>
<evidence type="ECO:0000256" key="9">
    <source>
        <dbReference type="ARBA" id="ARBA00048552"/>
    </source>
</evidence>
<keyword evidence="14" id="KW-1185">Reference proteome</keyword>
<dbReference type="InterPro" id="IPR043502">
    <property type="entry name" value="DNA/RNA_pol_sf"/>
</dbReference>
<gene>
    <name evidence="13" type="ORF">MYCIT1_LOCUS16457</name>
</gene>
<keyword evidence="5 10" id="KW-0548">Nucleotidyltransferase</keyword>
<dbReference type="EC" id="2.7.7.6" evidence="10"/>
<dbReference type="Pfam" id="PF14700">
    <property type="entry name" value="RPOL_N"/>
    <property type="match status" value="1"/>
</dbReference>
<comment type="catalytic activity">
    <reaction evidence="9 10">
        <text>RNA(n) + a ribonucleoside 5'-triphosphate = RNA(n+1) + diphosphate</text>
        <dbReference type="Rhea" id="RHEA:21248"/>
        <dbReference type="Rhea" id="RHEA-COMP:14527"/>
        <dbReference type="Rhea" id="RHEA-COMP:17342"/>
        <dbReference type="ChEBI" id="CHEBI:33019"/>
        <dbReference type="ChEBI" id="CHEBI:61557"/>
        <dbReference type="ChEBI" id="CHEBI:140395"/>
        <dbReference type="EC" id="2.7.7.6"/>
    </reaction>
</comment>
<reference evidence="13" key="1">
    <citation type="submission" date="2023-11" db="EMBL/GenBank/DDBJ databases">
        <authorList>
            <person name="De Vega J J."/>
            <person name="De Vega J J."/>
        </authorList>
    </citation>
    <scope>NUCLEOTIDE SEQUENCE</scope>
</reference>
<dbReference type="PANTHER" id="PTHR10102">
    <property type="entry name" value="DNA-DIRECTED RNA POLYMERASE, MITOCHONDRIAL"/>
    <property type="match status" value="1"/>
</dbReference>
<accession>A0AAD2H7K8</accession>
<protein>
    <recommendedName>
        <fullName evidence="10">DNA-directed RNA polymerase</fullName>
        <ecNumber evidence="10">2.7.7.6</ecNumber>
    </recommendedName>
</protein>
<dbReference type="InterPro" id="IPR002092">
    <property type="entry name" value="DNA-dir_Rpol_phage-type"/>
</dbReference>
<keyword evidence="3 10" id="KW-0240">DNA-directed RNA polymerase</keyword>
<name>A0AAD2H7K8_9AGAR</name>
<evidence type="ECO:0000313" key="14">
    <source>
        <dbReference type="Proteomes" id="UP001295794"/>
    </source>
</evidence>
<feature type="domain" description="DNA-directed RNA polymerase N-terminal" evidence="12">
    <location>
        <begin position="300"/>
        <end position="616"/>
    </location>
</feature>
<dbReference type="SMART" id="SM01311">
    <property type="entry name" value="RPOL_N"/>
    <property type="match status" value="1"/>
</dbReference>
<evidence type="ECO:0000256" key="1">
    <source>
        <dbReference type="ARBA" id="ARBA00004173"/>
    </source>
</evidence>
<feature type="region of interest" description="Disordered" evidence="11">
    <location>
        <begin position="1206"/>
        <end position="1264"/>
    </location>
</feature>
<feature type="compositionally biased region" description="Basic and acidic residues" evidence="11">
    <location>
        <begin position="1252"/>
        <end position="1264"/>
    </location>
</feature>
<evidence type="ECO:0000256" key="8">
    <source>
        <dbReference type="ARBA" id="ARBA00023163"/>
    </source>
</evidence>
<dbReference type="InterPro" id="IPR029262">
    <property type="entry name" value="RPOL_N"/>
</dbReference>
<comment type="subcellular location">
    <subcellularLocation>
        <location evidence="1">Mitochondrion</location>
    </subcellularLocation>
</comment>
<dbReference type="SUPFAM" id="SSF56672">
    <property type="entry name" value="DNA/RNA polymerases"/>
    <property type="match status" value="1"/>
</dbReference>
<proteinExistence type="inferred from homology"/>